<dbReference type="KEGG" id="mbr:MONBRDRAFT_16156"/>
<dbReference type="GO" id="GO:0005739">
    <property type="term" value="C:mitochondrion"/>
    <property type="evidence" value="ECO:0000318"/>
    <property type="project" value="GO_Central"/>
</dbReference>
<dbReference type="Gene3D" id="3.90.850.10">
    <property type="entry name" value="Fumarylacetoacetase-like, C-terminal domain"/>
    <property type="match status" value="1"/>
</dbReference>
<organism evidence="4 5">
    <name type="scientific">Monosiga brevicollis</name>
    <name type="common">Choanoflagellate</name>
    <dbReference type="NCBI Taxonomy" id="81824"/>
    <lineage>
        <taxon>Eukaryota</taxon>
        <taxon>Choanoflagellata</taxon>
        <taxon>Craspedida</taxon>
        <taxon>Salpingoecidae</taxon>
        <taxon>Monosiga</taxon>
    </lineage>
</organism>
<dbReference type="GO" id="GO:0018773">
    <property type="term" value="F:acetylpyruvate hydrolase activity"/>
    <property type="evidence" value="ECO:0000318"/>
    <property type="project" value="GO_Central"/>
</dbReference>
<accession>A9UW24</accession>
<reference evidence="4 5" key="1">
    <citation type="journal article" date="2008" name="Nature">
        <title>The genome of the choanoflagellate Monosiga brevicollis and the origin of metazoans.</title>
        <authorList>
            <consortium name="JGI Sequencing"/>
            <person name="King N."/>
            <person name="Westbrook M.J."/>
            <person name="Young S.L."/>
            <person name="Kuo A."/>
            <person name="Abedin M."/>
            <person name="Chapman J."/>
            <person name="Fairclough S."/>
            <person name="Hellsten U."/>
            <person name="Isogai Y."/>
            <person name="Letunic I."/>
            <person name="Marr M."/>
            <person name="Pincus D."/>
            <person name="Putnam N."/>
            <person name="Rokas A."/>
            <person name="Wright K.J."/>
            <person name="Zuzow R."/>
            <person name="Dirks W."/>
            <person name="Good M."/>
            <person name="Goodstein D."/>
            <person name="Lemons D."/>
            <person name="Li W."/>
            <person name="Lyons J.B."/>
            <person name="Morris A."/>
            <person name="Nichols S."/>
            <person name="Richter D.J."/>
            <person name="Salamov A."/>
            <person name="Bork P."/>
            <person name="Lim W.A."/>
            <person name="Manning G."/>
            <person name="Miller W.T."/>
            <person name="McGinnis W."/>
            <person name="Shapiro H."/>
            <person name="Tjian R."/>
            <person name="Grigoriev I.V."/>
            <person name="Rokhsar D."/>
        </authorList>
    </citation>
    <scope>NUCLEOTIDE SEQUENCE [LARGE SCALE GENOMIC DNA]</scope>
    <source>
        <strain evidence="5">MX1 / ATCC 50154</strain>
    </source>
</reference>
<dbReference type="AlphaFoldDB" id="A9UW24"/>
<evidence type="ECO:0000313" key="4">
    <source>
        <dbReference type="EMBL" id="EDQ90693.1"/>
    </source>
</evidence>
<dbReference type="PANTHER" id="PTHR11820">
    <property type="entry name" value="ACYLPYRUVASE"/>
    <property type="match status" value="1"/>
</dbReference>
<keyword evidence="2" id="KW-0479">Metal-binding</keyword>
<dbReference type="InterPro" id="IPR036663">
    <property type="entry name" value="Fumarylacetoacetase_C_sf"/>
</dbReference>
<proteinExistence type="inferred from homology"/>
<dbReference type="STRING" id="81824.A9UW24"/>
<dbReference type="FunCoup" id="A9UW24">
    <property type="interactions" value="1185"/>
</dbReference>
<feature type="domain" description="Fumarylacetoacetase-like C-terminal" evidence="3">
    <location>
        <begin position="14"/>
        <end position="207"/>
    </location>
</feature>
<dbReference type="eggNOG" id="KOG1535">
    <property type="taxonomic scope" value="Eukaryota"/>
</dbReference>
<dbReference type="InterPro" id="IPR011234">
    <property type="entry name" value="Fumarylacetoacetase-like_C"/>
</dbReference>
<name>A9UW24_MONBE</name>
<gene>
    <name evidence="4" type="ORF">MONBRDRAFT_16156</name>
</gene>
<dbReference type="GO" id="GO:0019752">
    <property type="term" value="P:carboxylic acid metabolic process"/>
    <property type="evidence" value="ECO:0007669"/>
    <property type="project" value="UniProtKB-ARBA"/>
</dbReference>
<dbReference type="PANTHER" id="PTHR11820:SF7">
    <property type="entry name" value="ACYLPYRUVASE FAHD1, MITOCHONDRIAL"/>
    <property type="match status" value="1"/>
</dbReference>
<dbReference type="GO" id="GO:0046872">
    <property type="term" value="F:metal ion binding"/>
    <property type="evidence" value="ECO:0007669"/>
    <property type="project" value="UniProtKB-KW"/>
</dbReference>
<sequence length="237" mass="25666">MAAARRAFAELGKKVVCVGRNFGKHAAEMGEAVPTEPLLFLKPTSSYIFDGSTLRIPKAVTELHHEVELGVVMKHRVQQLSETASREEIMASVDGYVLAYDMTARCLQSKAKKAGLPWSVAKGYDGFCPVSDMVDAAAVSDPQQLQLRCYVDEQLRQDGSTADMIFDVPHLIQYISNIFTLEAGDVILTGTPDGVGPVQAGQVMRVSSRALPVPPRWSLVACHFSAHEAGHNSTPLG</sequence>
<keyword evidence="5" id="KW-1185">Reference proteome</keyword>
<dbReference type="EMBL" id="CH991547">
    <property type="protein sequence ID" value="EDQ90693.1"/>
    <property type="molecule type" value="Genomic_DNA"/>
</dbReference>
<dbReference type="SUPFAM" id="SSF56529">
    <property type="entry name" value="FAH"/>
    <property type="match status" value="1"/>
</dbReference>
<dbReference type="Proteomes" id="UP000001357">
    <property type="component" value="Unassembled WGS sequence"/>
</dbReference>
<comment type="similarity">
    <text evidence="1">Belongs to the FAH family.</text>
</comment>
<protein>
    <recommendedName>
        <fullName evidence="3">Fumarylacetoacetase-like C-terminal domain-containing protein</fullName>
    </recommendedName>
</protein>
<dbReference type="FunFam" id="3.90.850.10:FF:000003">
    <property type="entry name" value="Fumarylacetoacetate hydrolase domain-containing 1"/>
    <property type="match status" value="1"/>
</dbReference>
<evidence type="ECO:0000313" key="5">
    <source>
        <dbReference type="Proteomes" id="UP000001357"/>
    </source>
</evidence>
<dbReference type="GeneID" id="5889692"/>
<dbReference type="OMA" id="NCRKVIC"/>
<evidence type="ECO:0000256" key="2">
    <source>
        <dbReference type="ARBA" id="ARBA00022723"/>
    </source>
</evidence>
<dbReference type="Pfam" id="PF01557">
    <property type="entry name" value="FAA_hydrolase"/>
    <property type="match status" value="1"/>
</dbReference>
<dbReference type="RefSeq" id="XP_001744744.1">
    <property type="nucleotide sequence ID" value="XM_001744692.1"/>
</dbReference>
<evidence type="ECO:0000256" key="1">
    <source>
        <dbReference type="ARBA" id="ARBA00010211"/>
    </source>
</evidence>
<dbReference type="InParanoid" id="A9UW24"/>
<evidence type="ECO:0000259" key="3">
    <source>
        <dbReference type="Pfam" id="PF01557"/>
    </source>
</evidence>